<dbReference type="SMART" id="SM00304">
    <property type="entry name" value="HAMP"/>
    <property type="match status" value="1"/>
</dbReference>
<dbReference type="InterPro" id="IPR003660">
    <property type="entry name" value="HAMP_dom"/>
</dbReference>
<organism evidence="12 13">
    <name type="scientific">Mobilitalea sibirica</name>
    <dbReference type="NCBI Taxonomy" id="1462919"/>
    <lineage>
        <taxon>Bacteria</taxon>
        <taxon>Bacillati</taxon>
        <taxon>Bacillota</taxon>
        <taxon>Clostridia</taxon>
        <taxon>Lachnospirales</taxon>
        <taxon>Lachnospiraceae</taxon>
        <taxon>Mobilitalea</taxon>
    </lineage>
</organism>
<dbReference type="CDD" id="cd00075">
    <property type="entry name" value="HATPase"/>
    <property type="match status" value="1"/>
</dbReference>
<dbReference type="SMART" id="SM00387">
    <property type="entry name" value="HATPase_c"/>
    <property type="match status" value="1"/>
</dbReference>
<evidence type="ECO:0000256" key="4">
    <source>
        <dbReference type="ARBA" id="ARBA00022553"/>
    </source>
</evidence>
<evidence type="ECO:0000256" key="8">
    <source>
        <dbReference type="SAM" id="Coils"/>
    </source>
</evidence>
<evidence type="ECO:0000256" key="9">
    <source>
        <dbReference type="SAM" id="Phobius"/>
    </source>
</evidence>
<evidence type="ECO:0000256" key="2">
    <source>
        <dbReference type="ARBA" id="ARBA00004370"/>
    </source>
</evidence>
<gene>
    <name evidence="12" type="ORF">I5677_04485</name>
</gene>
<evidence type="ECO:0000256" key="1">
    <source>
        <dbReference type="ARBA" id="ARBA00000085"/>
    </source>
</evidence>
<dbReference type="CDD" id="cd00082">
    <property type="entry name" value="HisKA"/>
    <property type="match status" value="1"/>
</dbReference>
<keyword evidence="9" id="KW-0472">Membrane</keyword>
<dbReference type="EMBL" id="JAEAGR010000003">
    <property type="protein sequence ID" value="MBH1940151.1"/>
    <property type="molecule type" value="Genomic_DNA"/>
</dbReference>
<keyword evidence="13" id="KW-1185">Reference proteome</keyword>
<dbReference type="InterPro" id="IPR004358">
    <property type="entry name" value="Sig_transdc_His_kin-like_C"/>
</dbReference>
<evidence type="ECO:0000256" key="5">
    <source>
        <dbReference type="ARBA" id="ARBA00022679"/>
    </source>
</evidence>
<proteinExistence type="predicted"/>
<dbReference type="PANTHER" id="PTHR45453">
    <property type="entry name" value="PHOSPHATE REGULON SENSOR PROTEIN PHOR"/>
    <property type="match status" value="1"/>
</dbReference>
<dbReference type="PANTHER" id="PTHR45453:SF1">
    <property type="entry name" value="PHOSPHATE REGULON SENSOR PROTEIN PHOR"/>
    <property type="match status" value="1"/>
</dbReference>
<dbReference type="EC" id="2.7.13.3" evidence="3"/>
<feature type="coiled-coil region" evidence="8">
    <location>
        <begin position="230"/>
        <end position="257"/>
    </location>
</feature>
<evidence type="ECO:0000313" key="12">
    <source>
        <dbReference type="EMBL" id="MBH1940151.1"/>
    </source>
</evidence>
<dbReference type="PROSITE" id="PS50885">
    <property type="entry name" value="HAMP"/>
    <property type="match status" value="1"/>
</dbReference>
<evidence type="ECO:0000259" key="10">
    <source>
        <dbReference type="PROSITE" id="PS50109"/>
    </source>
</evidence>
<evidence type="ECO:0000256" key="6">
    <source>
        <dbReference type="ARBA" id="ARBA00022777"/>
    </source>
</evidence>
<dbReference type="PROSITE" id="PS50109">
    <property type="entry name" value="HIS_KIN"/>
    <property type="match status" value="1"/>
</dbReference>
<dbReference type="Pfam" id="PF02518">
    <property type="entry name" value="HATPase_c"/>
    <property type="match status" value="1"/>
</dbReference>
<dbReference type="Gene3D" id="6.10.340.10">
    <property type="match status" value="1"/>
</dbReference>
<dbReference type="AlphaFoldDB" id="A0A8J7HAN9"/>
<evidence type="ECO:0000256" key="3">
    <source>
        <dbReference type="ARBA" id="ARBA00012438"/>
    </source>
</evidence>
<comment type="catalytic activity">
    <reaction evidence="1">
        <text>ATP + protein L-histidine = ADP + protein N-phospho-L-histidine.</text>
        <dbReference type="EC" id="2.7.13.3"/>
    </reaction>
</comment>
<dbReference type="SUPFAM" id="SSF47384">
    <property type="entry name" value="Homodimeric domain of signal transducing histidine kinase"/>
    <property type="match status" value="1"/>
</dbReference>
<feature type="domain" description="HAMP" evidence="11">
    <location>
        <begin position="189"/>
        <end position="242"/>
    </location>
</feature>
<keyword evidence="6" id="KW-0418">Kinase</keyword>
<name>A0A8J7HAN9_9FIRM</name>
<dbReference type="Gene3D" id="3.30.565.10">
    <property type="entry name" value="Histidine kinase-like ATPase, C-terminal domain"/>
    <property type="match status" value="1"/>
</dbReference>
<reference evidence="12" key="1">
    <citation type="submission" date="2020-12" db="EMBL/GenBank/DDBJ databases">
        <title>M. sibirica DSM 26468T genome.</title>
        <authorList>
            <person name="Thieme N."/>
            <person name="Rettenmaier R."/>
            <person name="Zverlov V."/>
            <person name="Liebl W."/>
        </authorList>
    </citation>
    <scope>NUCLEOTIDE SEQUENCE</scope>
    <source>
        <strain evidence="12">DSM 26468</strain>
    </source>
</reference>
<protein>
    <recommendedName>
        <fullName evidence="3">histidine kinase</fullName>
        <ecNumber evidence="3">2.7.13.3</ecNumber>
    </recommendedName>
</protein>
<sequence length="462" mass="52637">MKKISTKLTSAMFVLVLFTVSVISFSSNHLINKQFTQYISRQQQLREQIITSSLSQQYARLTDQWNLDYIHTIGMFSLYEGYILKVYDNEENILWDAQAHDMELCNRIIADISKRMRIKYPQMEGEFTAISYPLTQSGIVIGSVSISHFGPFFLSENDFRFLDSLNKVLLGVGFISLIMAVFLGNLIARRISHPILKTIDITKEIADGNYQVRLKEAANSKELNMLITSVNHLASSLETLEKLRKQLTEDVAHELRTPITILQSHIEAIIEGVWEPNTEWMQSCYDETIRIGKLVDDLEQLARIESSNLNLNKKEYLLKDLIQKTVTGFEGELFNQNRSINVLGPEVSVRADYDRLQQVLINLISNAVKYSKEKGNIIIEVFEAENNVGFHVKDDGIGIPEEELPFIFERFYRADKSRNRLTGGTGIGLTIVKSIIEAHGGRILLKSKLHEGSVFTVILPKN</sequence>
<comment type="subcellular location">
    <subcellularLocation>
        <location evidence="2">Membrane</location>
    </subcellularLocation>
</comment>
<keyword evidence="9" id="KW-0812">Transmembrane</keyword>
<dbReference type="InterPro" id="IPR003594">
    <property type="entry name" value="HATPase_dom"/>
</dbReference>
<dbReference type="PRINTS" id="PR00344">
    <property type="entry name" value="BCTRLSENSOR"/>
</dbReference>
<dbReference type="InterPro" id="IPR036097">
    <property type="entry name" value="HisK_dim/P_sf"/>
</dbReference>
<dbReference type="Proteomes" id="UP000623269">
    <property type="component" value="Unassembled WGS sequence"/>
</dbReference>
<feature type="domain" description="Histidine kinase" evidence="10">
    <location>
        <begin position="250"/>
        <end position="462"/>
    </location>
</feature>
<dbReference type="SUPFAM" id="SSF158472">
    <property type="entry name" value="HAMP domain-like"/>
    <property type="match status" value="1"/>
</dbReference>
<dbReference type="InterPro" id="IPR050351">
    <property type="entry name" value="BphY/WalK/GraS-like"/>
</dbReference>
<keyword evidence="8" id="KW-0175">Coiled coil</keyword>
<dbReference type="GO" id="GO:0004721">
    <property type="term" value="F:phosphoprotein phosphatase activity"/>
    <property type="evidence" value="ECO:0007669"/>
    <property type="project" value="TreeGrafter"/>
</dbReference>
<keyword evidence="9" id="KW-1133">Transmembrane helix</keyword>
<comment type="caution">
    <text evidence="12">The sequence shown here is derived from an EMBL/GenBank/DDBJ whole genome shotgun (WGS) entry which is preliminary data.</text>
</comment>
<dbReference type="Pfam" id="PF00672">
    <property type="entry name" value="HAMP"/>
    <property type="match status" value="1"/>
</dbReference>
<accession>A0A8J7HAN9</accession>
<dbReference type="Gene3D" id="1.10.287.130">
    <property type="match status" value="1"/>
</dbReference>
<dbReference type="CDD" id="cd06225">
    <property type="entry name" value="HAMP"/>
    <property type="match status" value="1"/>
</dbReference>
<evidence type="ECO:0000313" key="13">
    <source>
        <dbReference type="Proteomes" id="UP000623269"/>
    </source>
</evidence>
<dbReference type="InterPro" id="IPR036890">
    <property type="entry name" value="HATPase_C_sf"/>
</dbReference>
<dbReference type="RefSeq" id="WP_197660370.1">
    <property type="nucleotide sequence ID" value="NZ_JAEAGR010000003.1"/>
</dbReference>
<feature type="transmembrane region" description="Helical" evidence="9">
    <location>
        <begin position="168"/>
        <end position="188"/>
    </location>
</feature>
<dbReference type="InterPro" id="IPR003661">
    <property type="entry name" value="HisK_dim/P_dom"/>
</dbReference>
<dbReference type="GO" id="GO:0016036">
    <property type="term" value="P:cellular response to phosphate starvation"/>
    <property type="evidence" value="ECO:0007669"/>
    <property type="project" value="TreeGrafter"/>
</dbReference>
<dbReference type="GO" id="GO:0000155">
    <property type="term" value="F:phosphorelay sensor kinase activity"/>
    <property type="evidence" value="ECO:0007669"/>
    <property type="project" value="InterPro"/>
</dbReference>
<keyword evidence="7" id="KW-0902">Two-component regulatory system</keyword>
<keyword evidence="5" id="KW-0808">Transferase</keyword>
<dbReference type="SUPFAM" id="SSF55874">
    <property type="entry name" value="ATPase domain of HSP90 chaperone/DNA topoisomerase II/histidine kinase"/>
    <property type="match status" value="1"/>
</dbReference>
<dbReference type="SMART" id="SM00388">
    <property type="entry name" value="HisKA"/>
    <property type="match status" value="1"/>
</dbReference>
<dbReference type="InterPro" id="IPR005467">
    <property type="entry name" value="His_kinase_dom"/>
</dbReference>
<dbReference type="GO" id="GO:0005886">
    <property type="term" value="C:plasma membrane"/>
    <property type="evidence" value="ECO:0007669"/>
    <property type="project" value="TreeGrafter"/>
</dbReference>
<evidence type="ECO:0000256" key="7">
    <source>
        <dbReference type="ARBA" id="ARBA00023012"/>
    </source>
</evidence>
<dbReference type="Pfam" id="PF00512">
    <property type="entry name" value="HisKA"/>
    <property type="match status" value="1"/>
</dbReference>
<evidence type="ECO:0000259" key="11">
    <source>
        <dbReference type="PROSITE" id="PS50885"/>
    </source>
</evidence>
<keyword evidence="4" id="KW-0597">Phosphoprotein</keyword>
<dbReference type="FunFam" id="3.30.565.10:FF:000006">
    <property type="entry name" value="Sensor histidine kinase WalK"/>
    <property type="match status" value="1"/>
</dbReference>